<dbReference type="Gene3D" id="2.130.10.10">
    <property type="entry name" value="YVTN repeat-like/Quinoprotein amine dehydrogenase"/>
    <property type="match status" value="2"/>
</dbReference>
<reference evidence="13 14" key="1">
    <citation type="submission" date="2024-06" db="EMBL/GenBank/DDBJ databases">
        <title>A chromosome-level genome assembly of beet webworm, Loxostege sticticalis.</title>
        <authorList>
            <person name="Zhang Y."/>
        </authorList>
    </citation>
    <scope>NUCLEOTIDE SEQUENCE [LARGE SCALE GENOMIC DNA]</scope>
    <source>
        <strain evidence="13">AQ028</strain>
        <tissue evidence="13">Male pupae</tissue>
    </source>
</reference>
<evidence type="ECO:0000256" key="7">
    <source>
        <dbReference type="ARBA" id="ARBA00023017"/>
    </source>
</evidence>
<dbReference type="Pfam" id="PF00400">
    <property type="entry name" value="WD40"/>
    <property type="match status" value="1"/>
</dbReference>
<dbReference type="Proteomes" id="UP001549921">
    <property type="component" value="Unassembled WGS sequence"/>
</dbReference>
<comment type="caution">
    <text evidence="13">The sequence shown here is derived from an EMBL/GenBank/DDBJ whole genome shotgun (WGS) entry which is preliminary data.</text>
</comment>
<dbReference type="SUPFAM" id="SSF50978">
    <property type="entry name" value="WD40 repeat-like"/>
    <property type="match status" value="1"/>
</dbReference>
<feature type="compositionally biased region" description="Polar residues" evidence="12">
    <location>
        <begin position="67"/>
        <end position="79"/>
    </location>
</feature>
<evidence type="ECO:0000256" key="1">
    <source>
        <dbReference type="ARBA" id="ARBA00004430"/>
    </source>
</evidence>
<dbReference type="InterPro" id="IPR015943">
    <property type="entry name" value="WD40/YVTN_repeat-like_dom_sf"/>
</dbReference>
<evidence type="ECO:0000256" key="9">
    <source>
        <dbReference type="ARBA" id="ARBA00023175"/>
    </source>
</evidence>
<feature type="region of interest" description="Disordered" evidence="12">
    <location>
        <begin position="67"/>
        <end position="89"/>
    </location>
</feature>
<keyword evidence="11" id="KW-0966">Cell projection</keyword>
<dbReference type="InterPro" id="IPR050687">
    <property type="entry name" value="Dynein_IC"/>
</dbReference>
<proteinExistence type="inferred from homology"/>
<dbReference type="InterPro" id="IPR001680">
    <property type="entry name" value="WD40_rpt"/>
</dbReference>
<keyword evidence="6" id="KW-0677">Repeat</keyword>
<evidence type="ECO:0000256" key="6">
    <source>
        <dbReference type="ARBA" id="ARBA00022737"/>
    </source>
</evidence>
<keyword evidence="5" id="KW-0493">Microtubule</keyword>
<evidence type="ECO:0000256" key="10">
    <source>
        <dbReference type="ARBA" id="ARBA00023212"/>
    </source>
</evidence>
<dbReference type="GO" id="GO:0005930">
    <property type="term" value="C:axoneme"/>
    <property type="evidence" value="ECO:0007669"/>
    <property type="project" value="UniProtKB-SubCell"/>
</dbReference>
<keyword evidence="8" id="KW-0969">Cilium</keyword>
<dbReference type="PANTHER" id="PTHR12442">
    <property type="entry name" value="DYNEIN INTERMEDIATE CHAIN"/>
    <property type="match status" value="1"/>
</dbReference>
<evidence type="ECO:0000313" key="14">
    <source>
        <dbReference type="Proteomes" id="UP001549921"/>
    </source>
</evidence>
<keyword evidence="9" id="KW-0505">Motor protein</keyword>
<evidence type="ECO:0000256" key="11">
    <source>
        <dbReference type="ARBA" id="ARBA00023273"/>
    </source>
</evidence>
<keyword evidence="10" id="KW-0206">Cytoskeleton</keyword>
<protein>
    <recommendedName>
        <fullName evidence="15">Dynein intermediate chain 3, ciliary</fullName>
    </recommendedName>
</protein>
<dbReference type="PANTHER" id="PTHR12442:SF7">
    <property type="entry name" value="DYNEIN AXONEMAL INTERMEDIATE CHAIN 2"/>
    <property type="match status" value="1"/>
</dbReference>
<evidence type="ECO:0008006" key="15">
    <source>
        <dbReference type="Google" id="ProtNLM"/>
    </source>
</evidence>
<dbReference type="SMART" id="SM00320">
    <property type="entry name" value="WD40"/>
    <property type="match status" value="5"/>
</dbReference>
<dbReference type="GO" id="GO:0030286">
    <property type="term" value="C:dynein complex"/>
    <property type="evidence" value="ECO:0007669"/>
    <property type="project" value="UniProtKB-KW"/>
</dbReference>
<evidence type="ECO:0000256" key="2">
    <source>
        <dbReference type="ARBA" id="ARBA00011059"/>
    </source>
</evidence>
<organism evidence="13 14">
    <name type="scientific">Loxostege sticticalis</name>
    <name type="common">Beet webworm moth</name>
    <dbReference type="NCBI Taxonomy" id="481309"/>
    <lineage>
        <taxon>Eukaryota</taxon>
        <taxon>Metazoa</taxon>
        <taxon>Ecdysozoa</taxon>
        <taxon>Arthropoda</taxon>
        <taxon>Hexapoda</taxon>
        <taxon>Insecta</taxon>
        <taxon>Pterygota</taxon>
        <taxon>Neoptera</taxon>
        <taxon>Endopterygota</taxon>
        <taxon>Lepidoptera</taxon>
        <taxon>Glossata</taxon>
        <taxon>Ditrysia</taxon>
        <taxon>Pyraloidea</taxon>
        <taxon>Crambidae</taxon>
        <taxon>Pyraustinae</taxon>
        <taxon>Loxostege</taxon>
    </lineage>
</organism>
<dbReference type="EMBL" id="JBEDNZ010000006">
    <property type="protein sequence ID" value="KAL0841271.1"/>
    <property type="molecule type" value="Genomic_DNA"/>
</dbReference>
<name>A0ABD0TDY6_LOXSC</name>
<evidence type="ECO:0000256" key="3">
    <source>
        <dbReference type="ARBA" id="ARBA00022490"/>
    </source>
</evidence>
<comment type="similarity">
    <text evidence="2">Belongs to the dynein intermediate chain family.</text>
</comment>
<accession>A0ABD0TDY6</accession>
<evidence type="ECO:0000256" key="12">
    <source>
        <dbReference type="SAM" id="MobiDB-lite"/>
    </source>
</evidence>
<dbReference type="InterPro" id="IPR036322">
    <property type="entry name" value="WD40_repeat_dom_sf"/>
</dbReference>
<comment type="subcellular location">
    <subcellularLocation>
        <location evidence="1">Cytoplasm</location>
        <location evidence="1">Cytoskeleton</location>
        <location evidence="1">Cilium axoneme</location>
    </subcellularLocation>
</comment>
<dbReference type="AlphaFoldDB" id="A0ABD0TDY6"/>
<evidence type="ECO:0000256" key="8">
    <source>
        <dbReference type="ARBA" id="ARBA00023069"/>
    </source>
</evidence>
<evidence type="ECO:0000256" key="5">
    <source>
        <dbReference type="ARBA" id="ARBA00022701"/>
    </source>
</evidence>
<keyword evidence="4" id="KW-0853">WD repeat</keyword>
<sequence>MSKYTKSTYEYTKKRKTFGRQPLFQSVKAQMLDSINPDVKQQNLYMLQNPVHRHVQATLTQSLNDSNTKQTVTHEQGINHTEGGWPREVHPYNEEHVTRHRRRIMHDESYVHSVLNLAPVIQHYVDQNNAIDMYQTYFAELEHQEPVEKYNVRVANVFRDHFLRPISSIVWTNEKKSKLVVAYCDRSLRQCSTINNVNSVYLWDICVQNEPASTLKPSHPCWQLACAPKDPEIIIGGLENGTVCVFDSREGHKPTTYSSVYNSHRGPITGLLYIHSRSQTEFFTGSTDGQCLWWDSRKLSEPIDQLPMSLKIPPGQSPNLGNAEGVSALQYDYGLPTKFLCGTESGYVINVNRMGREHSEMLSSYWDAHVGPVRAVHRSPCTSRMFLTCGGYSVRIWSEEVRTAPIIVTKPYRNEVTDAGWTPLRYSAYMSISAGGVFYYWDLLRKYNEPVATLKVSTHELTKLAPHVKGHFVAMGDTNGSTFLVSLSENMTYPGNYDRQLVNHIYNRETKREHILDNRLKEIHLKQRAEEEARAELEVGIAGNDSPDEDELIEAAEEAYFKIVQEELRQMEGTLGSIEFK</sequence>
<keyword evidence="3" id="KW-0963">Cytoplasm</keyword>
<dbReference type="GO" id="GO:0005874">
    <property type="term" value="C:microtubule"/>
    <property type="evidence" value="ECO:0007669"/>
    <property type="project" value="UniProtKB-KW"/>
</dbReference>
<keyword evidence="7" id="KW-0243">Dynein</keyword>
<evidence type="ECO:0000256" key="4">
    <source>
        <dbReference type="ARBA" id="ARBA00022574"/>
    </source>
</evidence>
<evidence type="ECO:0000313" key="13">
    <source>
        <dbReference type="EMBL" id="KAL0841271.1"/>
    </source>
</evidence>
<gene>
    <name evidence="13" type="ORF">ABMA28_014989</name>
</gene>